<proteinExistence type="predicted"/>
<gene>
    <name evidence="1" type="ORF">L596_002952</name>
</gene>
<reference evidence="1 2" key="2">
    <citation type="journal article" date="2019" name="G3 (Bethesda)">
        <title>Hybrid Assembly of the Genome of the Entomopathogenic Nematode Steinernema carpocapsae Identifies the X-Chromosome.</title>
        <authorList>
            <person name="Serra L."/>
            <person name="Macchietto M."/>
            <person name="Macias-Munoz A."/>
            <person name="McGill C.J."/>
            <person name="Rodriguez I.M."/>
            <person name="Rodriguez B."/>
            <person name="Murad R."/>
            <person name="Mortazavi A."/>
        </authorList>
    </citation>
    <scope>NUCLEOTIDE SEQUENCE [LARGE SCALE GENOMIC DNA]</scope>
    <source>
        <strain evidence="1 2">ALL</strain>
    </source>
</reference>
<keyword evidence="2" id="KW-1185">Reference proteome</keyword>
<sequence>MNGLEEGRTVSGHNREVGRLREAGLTLRLIISPFLPPSARSHNYLEICSRPSIDRKRYAKRYSHSFARGAASAAASATGFGPPSTQTTR</sequence>
<evidence type="ECO:0000313" key="1">
    <source>
        <dbReference type="EMBL" id="TMS35580.1"/>
    </source>
</evidence>
<dbReference type="Proteomes" id="UP000298663">
    <property type="component" value="Unassembled WGS sequence"/>
</dbReference>
<evidence type="ECO:0000313" key="2">
    <source>
        <dbReference type="Proteomes" id="UP000298663"/>
    </source>
</evidence>
<dbReference type="EMBL" id="AZBU02000001">
    <property type="protein sequence ID" value="TMS35580.1"/>
    <property type="molecule type" value="Genomic_DNA"/>
</dbReference>
<accession>A0A4U8UQP3</accession>
<organism evidence="1 2">
    <name type="scientific">Steinernema carpocapsae</name>
    <name type="common">Entomopathogenic nematode</name>
    <dbReference type="NCBI Taxonomy" id="34508"/>
    <lineage>
        <taxon>Eukaryota</taxon>
        <taxon>Metazoa</taxon>
        <taxon>Ecdysozoa</taxon>
        <taxon>Nematoda</taxon>
        <taxon>Chromadorea</taxon>
        <taxon>Rhabditida</taxon>
        <taxon>Tylenchina</taxon>
        <taxon>Panagrolaimomorpha</taxon>
        <taxon>Strongyloidoidea</taxon>
        <taxon>Steinernematidae</taxon>
        <taxon>Steinernema</taxon>
    </lineage>
</organism>
<dbReference type="AlphaFoldDB" id="A0A4U8UQP3"/>
<name>A0A4U8UQP3_STECR</name>
<reference evidence="1 2" key="1">
    <citation type="journal article" date="2015" name="Genome Biol.">
        <title>Comparative genomics of Steinernema reveals deeply conserved gene regulatory networks.</title>
        <authorList>
            <person name="Dillman A.R."/>
            <person name="Macchietto M."/>
            <person name="Porter C.F."/>
            <person name="Rogers A."/>
            <person name="Williams B."/>
            <person name="Antoshechkin I."/>
            <person name="Lee M.M."/>
            <person name="Goodwin Z."/>
            <person name="Lu X."/>
            <person name="Lewis E.E."/>
            <person name="Goodrich-Blair H."/>
            <person name="Stock S.P."/>
            <person name="Adams B.J."/>
            <person name="Sternberg P.W."/>
            <person name="Mortazavi A."/>
        </authorList>
    </citation>
    <scope>NUCLEOTIDE SEQUENCE [LARGE SCALE GENOMIC DNA]</scope>
    <source>
        <strain evidence="1 2">ALL</strain>
    </source>
</reference>
<protein>
    <submittedName>
        <fullName evidence="1">Uncharacterized protein</fullName>
    </submittedName>
</protein>
<comment type="caution">
    <text evidence="1">The sequence shown here is derived from an EMBL/GenBank/DDBJ whole genome shotgun (WGS) entry which is preliminary data.</text>
</comment>